<dbReference type="EMBL" id="LNXU01000032">
    <property type="protein sequence ID" value="KTC71138.1"/>
    <property type="molecule type" value="Genomic_DNA"/>
</dbReference>
<dbReference type="PANTHER" id="PTHR30336:SF20">
    <property type="entry name" value="DUF218 DOMAIN-CONTAINING PROTEIN"/>
    <property type="match status" value="1"/>
</dbReference>
<keyword evidence="4" id="KW-1185">Reference proteome</keyword>
<proteinExistence type="predicted"/>
<evidence type="ECO:0000313" key="3">
    <source>
        <dbReference type="EMBL" id="KTC71138.1"/>
    </source>
</evidence>
<dbReference type="InterPro" id="IPR003848">
    <property type="entry name" value="DUF218"/>
</dbReference>
<organism evidence="3 4">
    <name type="scientific">Legionella bozemanae</name>
    <name type="common">Fluoribacter bozemanae</name>
    <dbReference type="NCBI Taxonomy" id="447"/>
    <lineage>
        <taxon>Bacteria</taxon>
        <taxon>Pseudomonadati</taxon>
        <taxon>Pseudomonadota</taxon>
        <taxon>Gammaproteobacteria</taxon>
        <taxon>Legionellales</taxon>
        <taxon>Legionellaceae</taxon>
        <taxon>Legionella</taxon>
    </lineage>
</organism>
<dbReference type="Gene3D" id="3.40.50.620">
    <property type="entry name" value="HUPs"/>
    <property type="match status" value="1"/>
</dbReference>
<accession>A0A0W0RJ89</accession>
<sequence>MKFLMQIGIFVLLTFIIVYSFLALYIIKNAENDEKKHAEVILVLGAKAYRNNSYNLCLVARVKHAVDLYKANYAPKLLFTGGTDIEDGANEAHTMKKIALSLGVPAKDILLEPASTSTYENFLFSKKILQTNKFKSIILVTEPFHAPRAILVAQRLGIKVISSPAVKSTCWTKNKYLSRYFLKEPLAILYYKMRNRL</sequence>
<feature type="transmembrane region" description="Helical" evidence="1">
    <location>
        <begin position="6"/>
        <end position="27"/>
    </location>
</feature>
<feature type="domain" description="DUF218" evidence="2">
    <location>
        <begin position="40"/>
        <end position="184"/>
    </location>
</feature>
<dbReference type="RefSeq" id="WP_058460308.1">
    <property type="nucleotide sequence ID" value="NZ_CAAAIY010000002.1"/>
</dbReference>
<dbReference type="OrthoDB" id="9782395at2"/>
<dbReference type="Pfam" id="PF02698">
    <property type="entry name" value="DUF218"/>
    <property type="match status" value="1"/>
</dbReference>
<keyword evidence="1" id="KW-0472">Membrane</keyword>
<dbReference type="InterPro" id="IPR051599">
    <property type="entry name" value="Cell_Envelope_Assoc"/>
</dbReference>
<evidence type="ECO:0000259" key="2">
    <source>
        <dbReference type="Pfam" id="PF02698"/>
    </source>
</evidence>
<evidence type="ECO:0000313" key="4">
    <source>
        <dbReference type="Proteomes" id="UP000054695"/>
    </source>
</evidence>
<keyword evidence="1" id="KW-0812">Transmembrane</keyword>
<dbReference type="Proteomes" id="UP000054695">
    <property type="component" value="Unassembled WGS sequence"/>
</dbReference>
<dbReference type="CDD" id="cd06259">
    <property type="entry name" value="YdcF-like"/>
    <property type="match status" value="1"/>
</dbReference>
<gene>
    <name evidence="3" type="ORF">Lboz_2715</name>
</gene>
<dbReference type="AlphaFoldDB" id="A0A0W0RJ89"/>
<dbReference type="GO" id="GO:0005886">
    <property type="term" value="C:plasma membrane"/>
    <property type="evidence" value="ECO:0007669"/>
    <property type="project" value="TreeGrafter"/>
</dbReference>
<evidence type="ECO:0000256" key="1">
    <source>
        <dbReference type="SAM" id="Phobius"/>
    </source>
</evidence>
<protein>
    <submittedName>
        <fullName evidence="3">Vancomycin high temperature exclusion protein</fullName>
    </submittedName>
</protein>
<comment type="caution">
    <text evidence="3">The sequence shown here is derived from an EMBL/GenBank/DDBJ whole genome shotgun (WGS) entry which is preliminary data.</text>
</comment>
<name>A0A0W0RJ89_LEGBO</name>
<reference evidence="3 4" key="1">
    <citation type="submission" date="2015-11" db="EMBL/GenBank/DDBJ databases">
        <title>Genomic analysis of 38 Legionella species identifies large and diverse effector repertoires.</title>
        <authorList>
            <person name="Burstein D."/>
            <person name="Amaro F."/>
            <person name="Zusman T."/>
            <person name="Lifshitz Z."/>
            <person name="Cohen O."/>
            <person name="Gilbert J.A."/>
            <person name="Pupko T."/>
            <person name="Shuman H.A."/>
            <person name="Segal G."/>
        </authorList>
    </citation>
    <scope>NUCLEOTIDE SEQUENCE [LARGE SCALE GENOMIC DNA]</scope>
    <source>
        <strain evidence="3 4">WIGA</strain>
    </source>
</reference>
<keyword evidence="1" id="KW-1133">Transmembrane helix</keyword>
<dbReference type="PANTHER" id="PTHR30336">
    <property type="entry name" value="INNER MEMBRANE PROTEIN, PROBABLE PERMEASE"/>
    <property type="match status" value="1"/>
</dbReference>
<dbReference type="PATRIC" id="fig|447.4.peg.2889"/>
<dbReference type="InterPro" id="IPR014729">
    <property type="entry name" value="Rossmann-like_a/b/a_fold"/>
</dbReference>